<dbReference type="OrthoDB" id="7839248at2"/>
<dbReference type="SUPFAM" id="SSF52141">
    <property type="entry name" value="Uracil-DNA glycosylase-like"/>
    <property type="match status" value="1"/>
</dbReference>
<dbReference type="EMBL" id="FPKU01000001">
    <property type="protein sequence ID" value="SFZ82315.1"/>
    <property type="molecule type" value="Genomic_DNA"/>
</dbReference>
<evidence type="ECO:0000313" key="1">
    <source>
        <dbReference type="EMBL" id="SFZ82315.1"/>
    </source>
</evidence>
<sequence>MDHARRTLIERRRQFTWPGYESYADAGLEGDYVSPYQLSCGNPSGPVLLTYNFLDAPTARREVARLRQSGYLPEMPFNRVLDRALAMAGLERADLYVTHAFHLLARSRSETLPARAVEASFDAVARHEIAGRPVIALGQVAAIQCRRHGIAHLPLPHPSARGQSFETRASVLADALLSTTSRCASAT</sequence>
<name>A0A1K2HV43_9HYPH</name>
<dbReference type="AlphaFoldDB" id="A0A1K2HV43"/>
<proteinExistence type="predicted"/>
<accession>A0A1K2HV43</accession>
<dbReference type="Proteomes" id="UP000183447">
    <property type="component" value="Unassembled WGS sequence"/>
</dbReference>
<dbReference type="STRING" id="665118.SAMN02983003_1005"/>
<protein>
    <recommendedName>
        <fullName evidence="3">Uracil DNA glycosylase superfamily protein</fullName>
    </recommendedName>
</protein>
<evidence type="ECO:0008006" key="3">
    <source>
        <dbReference type="Google" id="ProtNLM"/>
    </source>
</evidence>
<dbReference type="RefSeq" id="WP_072339543.1">
    <property type="nucleotide sequence ID" value="NZ_FPKU01000001.1"/>
</dbReference>
<organism evidence="1 2">
    <name type="scientific">Devosia enhydra</name>
    <dbReference type="NCBI Taxonomy" id="665118"/>
    <lineage>
        <taxon>Bacteria</taxon>
        <taxon>Pseudomonadati</taxon>
        <taxon>Pseudomonadota</taxon>
        <taxon>Alphaproteobacteria</taxon>
        <taxon>Hyphomicrobiales</taxon>
        <taxon>Devosiaceae</taxon>
        <taxon>Devosia</taxon>
    </lineage>
</organism>
<evidence type="ECO:0000313" key="2">
    <source>
        <dbReference type="Proteomes" id="UP000183447"/>
    </source>
</evidence>
<dbReference type="InterPro" id="IPR036895">
    <property type="entry name" value="Uracil-DNA_glycosylase-like_sf"/>
</dbReference>
<keyword evidence="2" id="KW-1185">Reference proteome</keyword>
<reference evidence="1 2" key="1">
    <citation type="submission" date="2016-11" db="EMBL/GenBank/DDBJ databases">
        <authorList>
            <person name="Jaros S."/>
            <person name="Januszkiewicz K."/>
            <person name="Wedrychowicz H."/>
        </authorList>
    </citation>
    <scope>NUCLEOTIDE SEQUENCE [LARGE SCALE GENOMIC DNA]</scope>
    <source>
        <strain evidence="1 2">ATCC 23634</strain>
    </source>
</reference>
<gene>
    <name evidence="1" type="ORF">SAMN02983003_1005</name>
</gene>